<dbReference type="Gene3D" id="3.90.70.10">
    <property type="entry name" value="Cysteine proteinases"/>
    <property type="match status" value="1"/>
</dbReference>
<feature type="compositionally biased region" description="Low complexity" evidence="2">
    <location>
        <begin position="336"/>
        <end position="347"/>
    </location>
</feature>
<dbReference type="InterPro" id="IPR001394">
    <property type="entry name" value="Peptidase_C19_UCH"/>
</dbReference>
<dbReference type="GO" id="GO:0000082">
    <property type="term" value="P:G1/S transition of mitotic cell cycle"/>
    <property type="evidence" value="ECO:0007669"/>
    <property type="project" value="TreeGrafter"/>
</dbReference>
<dbReference type="SUPFAM" id="SSF54001">
    <property type="entry name" value="Cysteine proteinases"/>
    <property type="match status" value="1"/>
</dbReference>
<organism evidence="4 5">
    <name type="scientific">Umbelopsis ramanniana AG</name>
    <dbReference type="NCBI Taxonomy" id="1314678"/>
    <lineage>
        <taxon>Eukaryota</taxon>
        <taxon>Fungi</taxon>
        <taxon>Fungi incertae sedis</taxon>
        <taxon>Mucoromycota</taxon>
        <taxon>Mucoromycotina</taxon>
        <taxon>Umbelopsidomycetes</taxon>
        <taxon>Umbelopsidales</taxon>
        <taxon>Umbelopsidaceae</taxon>
        <taxon>Umbelopsis</taxon>
    </lineage>
</organism>
<name>A0AAD5E2V7_UMBRA</name>
<keyword evidence="1" id="KW-0788">Thiol protease</keyword>
<feature type="compositionally biased region" description="Polar residues" evidence="2">
    <location>
        <begin position="165"/>
        <end position="176"/>
    </location>
</feature>
<feature type="compositionally biased region" description="Acidic residues" evidence="2">
    <location>
        <begin position="605"/>
        <end position="619"/>
    </location>
</feature>
<dbReference type="PROSITE" id="PS50235">
    <property type="entry name" value="USP_3"/>
    <property type="match status" value="1"/>
</dbReference>
<feature type="region of interest" description="Disordered" evidence="2">
    <location>
        <begin position="595"/>
        <end position="621"/>
    </location>
</feature>
<evidence type="ECO:0000256" key="2">
    <source>
        <dbReference type="SAM" id="MobiDB-lite"/>
    </source>
</evidence>
<dbReference type="Pfam" id="PF00443">
    <property type="entry name" value="UCH"/>
    <property type="match status" value="1"/>
</dbReference>
<dbReference type="CDD" id="cd02257">
    <property type="entry name" value="Peptidase_C19"/>
    <property type="match status" value="1"/>
</dbReference>
<feature type="compositionally biased region" description="Polar residues" evidence="2">
    <location>
        <begin position="310"/>
        <end position="321"/>
    </location>
</feature>
<dbReference type="InterPro" id="IPR018200">
    <property type="entry name" value="USP_CS"/>
</dbReference>
<reference evidence="4" key="2">
    <citation type="journal article" date="2022" name="Proc. Natl. Acad. Sci. U.S.A.">
        <title>Diploid-dominant life cycles characterize the early evolution of Fungi.</title>
        <authorList>
            <person name="Amses K.R."/>
            <person name="Simmons D.R."/>
            <person name="Longcore J.E."/>
            <person name="Mondo S.J."/>
            <person name="Seto K."/>
            <person name="Jeronimo G.H."/>
            <person name="Bonds A.E."/>
            <person name="Quandt C.A."/>
            <person name="Davis W.J."/>
            <person name="Chang Y."/>
            <person name="Federici B.A."/>
            <person name="Kuo A."/>
            <person name="LaButti K."/>
            <person name="Pangilinan J."/>
            <person name="Andreopoulos W."/>
            <person name="Tritt A."/>
            <person name="Riley R."/>
            <person name="Hundley H."/>
            <person name="Johnson J."/>
            <person name="Lipzen A."/>
            <person name="Barry K."/>
            <person name="Lang B.F."/>
            <person name="Cuomo C.A."/>
            <person name="Buchler N.E."/>
            <person name="Grigoriev I.V."/>
            <person name="Spatafora J.W."/>
            <person name="Stajich J.E."/>
            <person name="James T.Y."/>
        </authorList>
    </citation>
    <scope>NUCLEOTIDE SEQUENCE</scope>
    <source>
        <strain evidence="4">AG</strain>
    </source>
</reference>
<dbReference type="EC" id="3.4.19.12" evidence="1"/>
<sequence length="722" mass="81340">MDVRDLTLRHYDCQVTIKPNSGNPLTWTEALVSFVKANDLLHLQITQSCGQEVKAFQLTKNIKSCFSWADTSANRVTLRTMNPNVKFTLNFQTKEAETVVGGFLKKIQYNQEHEDAQAVNALTTISAYPKKRKAVTYASKPPLQKKSLTAFSYAPLNNFDEINESSIPTAKSSNPAARQEATKPLATIDNINEPRKDAPHTAKPLIPAARQEATKPLAAIDNINEPRKGPPHTAKLTVQKKISSSFAPINNFDNIEENPKHTSASSERDALSSLDNNVRRNSRVLSRSPIPSEDRSTDICVSPPRHQRSPSKINQTSSQGSNPGGSPVRNGKKQRSPTSSPRSSSGLSNLGNTCYVNSILQSLLSLKSFCRALLDVHVESQDKIEGTLYQSLTKILRLRISHPNEMIEQDDLQTCIARTSERFTKHQQEDSHEYLSMCLNKLHNDTVEVSQELDDSCYEKDGKCCPVDEHFQCRVTSTLSCTQCSWSSTHFEVFRDLSLNLPDSSEWQCSDPIGVDIPTLLFQYFMDEKVSYKCEECQCTEAIVRKKINRPPRTLVLHLKRFTKDMYDDVCRKRNDCIQVRPTLNLGPWCTDEVNIPERSIPSEPESDSDLDQDNEQQGEPEVHTYLASNETKENGLRPLAELQRLAAAEYQRSRGVRVEYKLQSVVSHHGGTIKRGHFVCDVRQEDGWVCYNDSVSSHLGSVQGMAEKRKKDAYLLFYQLN</sequence>
<dbReference type="InterPro" id="IPR028889">
    <property type="entry name" value="USP"/>
</dbReference>
<comment type="similarity">
    <text evidence="1">Belongs to the peptidase C19 family.</text>
</comment>
<dbReference type="Proteomes" id="UP001206595">
    <property type="component" value="Unassembled WGS sequence"/>
</dbReference>
<dbReference type="InterPro" id="IPR038765">
    <property type="entry name" value="Papain-like_cys_pep_sf"/>
</dbReference>
<reference evidence="4" key="1">
    <citation type="submission" date="2021-06" db="EMBL/GenBank/DDBJ databases">
        <authorList>
            <consortium name="DOE Joint Genome Institute"/>
            <person name="Mondo S.J."/>
            <person name="Amses K.R."/>
            <person name="Simmons D.R."/>
            <person name="Longcore J.E."/>
            <person name="Seto K."/>
            <person name="Alves G.H."/>
            <person name="Bonds A.E."/>
            <person name="Quandt C.A."/>
            <person name="Davis W.J."/>
            <person name="Chang Y."/>
            <person name="Letcher P.M."/>
            <person name="Powell M.J."/>
            <person name="Kuo A."/>
            <person name="Labutti K."/>
            <person name="Pangilinan J."/>
            <person name="Andreopoulos W."/>
            <person name="Tritt A."/>
            <person name="Riley R."/>
            <person name="Hundley H."/>
            <person name="Johnson J."/>
            <person name="Lipzen A."/>
            <person name="Barry K."/>
            <person name="Berbee M.L."/>
            <person name="Buchler N.E."/>
            <person name="Grigoriev I.V."/>
            <person name="Spatafora J.W."/>
            <person name="Stajich J.E."/>
            <person name="James T.Y."/>
        </authorList>
    </citation>
    <scope>NUCLEOTIDE SEQUENCE</scope>
    <source>
        <strain evidence="4">AG</strain>
    </source>
</reference>
<dbReference type="GO" id="GO:0005829">
    <property type="term" value="C:cytosol"/>
    <property type="evidence" value="ECO:0007669"/>
    <property type="project" value="TreeGrafter"/>
</dbReference>
<keyword evidence="5" id="KW-1185">Reference proteome</keyword>
<protein>
    <recommendedName>
        <fullName evidence="1">Ubiquitin carboxyl-terminal hydrolase</fullName>
        <ecNumber evidence="1">3.4.19.12</ecNumber>
    </recommendedName>
</protein>
<dbReference type="GO" id="GO:0004843">
    <property type="term" value="F:cysteine-type deubiquitinase activity"/>
    <property type="evidence" value="ECO:0007669"/>
    <property type="project" value="UniProtKB-UniRule"/>
</dbReference>
<evidence type="ECO:0000256" key="1">
    <source>
        <dbReference type="RuleBase" id="RU366025"/>
    </source>
</evidence>
<keyword evidence="1" id="KW-0378">Hydrolase</keyword>
<feature type="domain" description="USP" evidence="3">
    <location>
        <begin position="345"/>
        <end position="722"/>
    </location>
</feature>
<evidence type="ECO:0000313" key="5">
    <source>
        <dbReference type="Proteomes" id="UP001206595"/>
    </source>
</evidence>
<evidence type="ECO:0000313" key="4">
    <source>
        <dbReference type="EMBL" id="KAI8575405.1"/>
    </source>
</evidence>
<accession>A0AAD5E2V7</accession>
<gene>
    <name evidence="4" type="ORF">K450DRAFT_262072</name>
</gene>
<dbReference type="InterPro" id="IPR050164">
    <property type="entry name" value="Peptidase_C19"/>
</dbReference>
<evidence type="ECO:0000259" key="3">
    <source>
        <dbReference type="PROSITE" id="PS50235"/>
    </source>
</evidence>
<dbReference type="EMBL" id="MU620983">
    <property type="protein sequence ID" value="KAI8575405.1"/>
    <property type="molecule type" value="Genomic_DNA"/>
</dbReference>
<dbReference type="GeneID" id="75917754"/>
<proteinExistence type="inferred from homology"/>
<dbReference type="PROSITE" id="PS00972">
    <property type="entry name" value="USP_1"/>
    <property type="match status" value="1"/>
</dbReference>
<dbReference type="GO" id="GO:0005634">
    <property type="term" value="C:nucleus"/>
    <property type="evidence" value="ECO:0007669"/>
    <property type="project" value="TreeGrafter"/>
</dbReference>
<dbReference type="GO" id="GO:0016579">
    <property type="term" value="P:protein deubiquitination"/>
    <property type="evidence" value="ECO:0007669"/>
    <property type="project" value="InterPro"/>
</dbReference>
<dbReference type="GO" id="GO:0006508">
    <property type="term" value="P:proteolysis"/>
    <property type="evidence" value="ECO:0007669"/>
    <property type="project" value="UniProtKB-KW"/>
</dbReference>
<dbReference type="AlphaFoldDB" id="A0AAD5E2V7"/>
<comment type="caution">
    <text evidence="4">The sequence shown here is derived from an EMBL/GenBank/DDBJ whole genome shotgun (WGS) entry which is preliminary data.</text>
</comment>
<dbReference type="PANTHER" id="PTHR24006:SF915">
    <property type="entry name" value="UBIQUITIN CARBOXYL-TERMINAL HYDROLASE-RELATED"/>
    <property type="match status" value="1"/>
</dbReference>
<dbReference type="RefSeq" id="XP_051440409.1">
    <property type="nucleotide sequence ID" value="XM_051592411.1"/>
</dbReference>
<comment type="catalytic activity">
    <reaction evidence="1">
        <text>Thiol-dependent hydrolysis of ester, thioester, amide, peptide and isopeptide bonds formed by the C-terminal Gly of ubiquitin (a 76-residue protein attached to proteins as an intracellular targeting signal).</text>
        <dbReference type="EC" id="3.4.19.12"/>
    </reaction>
</comment>
<dbReference type="PROSITE" id="PS00973">
    <property type="entry name" value="USP_2"/>
    <property type="match status" value="1"/>
</dbReference>
<feature type="region of interest" description="Disordered" evidence="2">
    <location>
        <begin position="165"/>
        <end position="203"/>
    </location>
</feature>
<dbReference type="PANTHER" id="PTHR24006">
    <property type="entry name" value="UBIQUITIN CARBOXYL-TERMINAL HYDROLASE"/>
    <property type="match status" value="1"/>
</dbReference>
<keyword evidence="1" id="KW-0833">Ubl conjugation pathway</keyword>
<feature type="region of interest" description="Disordered" evidence="2">
    <location>
        <begin position="249"/>
        <end position="347"/>
    </location>
</feature>
<keyword evidence="1" id="KW-0645">Protease</keyword>